<protein>
    <recommendedName>
        <fullName evidence="3">AAA+ ATPase domain-containing protein</fullName>
    </recommendedName>
</protein>
<dbReference type="GO" id="GO:0003924">
    <property type="term" value="F:GTPase activity"/>
    <property type="evidence" value="ECO:0007669"/>
    <property type="project" value="InterPro"/>
</dbReference>
<dbReference type="EMBL" id="HBKQ01019528">
    <property type="protein sequence ID" value="CAE2234325.1"/>
    <property type="molecule type" value="Transcribed_RNA"/>
</dbReference>
<dbReference type="Gene3D" id="1.10.287.130">
    <property type="match status" value="1"/>
</dbReference>
<proteinExistence type="inferred from homology"/>
<dbReference type="InterPro" id="IPR027417">
    <property type="entry name" value="P-loop_NTPase"/>
</dbReference>
<dbReference type="GO" id="GO:0005525">
    <property type="term" value="F:GTP binding"/>
    <property type="evidence" value="ECO:0007669"/>
    <property type="project" value="InterPro"/>
</dbReference>
<dbReference type="NCBIfam" id="TIGR00750">
    <property type="entry name" value="lao"/>
    <property type="match status" value="1"/>
</dbReference>
<evidence type="ECO:0000313" key="2">
    <source>
        <dbReference type="EMBL" id="CAE2234325.1"/>
    </source>
</evidence>
<dbReference type="InterPro" id="IPR005129">
    <property type="entry name" value="GTPase_ArgK"/>
</dbReference>
<dbReference type="GO" id="GO:0005737">
    <property type="term" value="C:cytoplasm"/>
    <property type="evidence" value="ECO:0007669"/>
    <property type="project" value="TreeGrafter"/>
</dbReference>
<organism evidence="2">
    <name type="scientific">Odontella aurita</name>
    <dbReference type="NCBI Taxonomy" id="265563"/>
    <lineage>
        <taxon>Eukaryota</taxon>
        <taxon>Sar</taxon>
        <taxon>Stramenopiles</taxon>
        <taxon>Ochrophyta</taxon>
        <taxon>Bacillariophyta</taxon>
        <taxon>Mediophyceae</taxon>
        <taxon>Biddulphiophycidae</taxon>
        <taxon>Eupodiscales</taxon>
        <taxon>Odontellaceae</taxon>
        <taxon>Odontella</taxon>
    </lineage>
</organism>
<dbReference type="SUPFAM" id="SSF52540">
    <property type="entry name" value="P-loop containing nucleoside triphosphate hydrolases"/>
    <property type="match status" value="2"/>
</dbReference>
<dbReference type="AlphaFoldDB" id="A0A7S4IMU8"/>
<dbReference type="Gene3D" id="3.40.50.300">
    <property type="entry name" value="P-loop containing nucleotide triphosphate hydrolases"/>
    <property type="match status" value="1"/>
</dbReference>
<gene>
    <name evidence="2" type="ORF">OAUR00152_LOCUS13201</name>
</gene>
<dbReference type="CDD" id="cd03114">
    <property type="entry name" value="MMAA-like"/>
    <property type="match status" value="1"/>
</dbReference>
<dbReference type="Pfam" id="PF03308">
    <property type="entry name" value="MeaB"/>
    <property type="match status" value="2"/>
</dbReference>
<dbReference type="PANTHER" id="PTHR23408:SF3">
    <property type="entry name" value="METHYLMALONIC ACIDURIA TYPE A PROTEIN, MITOCHONDRIAL"/>
    <property type="match status" value="1"/>
</dbReference>
<dbReference type="PANTHER" id="PTHR23408">
    <property type="entry name" value="METHYLMALONYL-COA MUTASE"/>
    <property type="match status" value="1"/>
</dbReference>
<sequence>MARAIGYVRTLGKTLRVVPAAFVVRTPSYKGLFHLFSPGASHSLVTPRQLSSFSGTEGMASRTRLLVDSISKPDEDISPELESENRMRRRLALSRAITLVESRSPKHMKEADLMLGTLLDRSFPLQAGRDGKEPNTKSYSSAFRLGIAGPPGAGKSSFIETFGLFVLDKIGNQVAKVEEEEEIDQANADGIACTEPFLPSKVAVVCIDPSSTISGGSILGDKTRMMELSRHDRAFVRPSPSRGTLGGVSAYTNDVVSLCQAAGYELVIVETVGLGQSEVEITEGVDMLILIVSPGGGDELQGVKKGIVELADMLVVNKADGDLFPAARRTAADYKGAMHYLRQRIEGWGTPPVIMASAKTGDGMDELWAEICRFRDITTSNGQLAAKRRTQARYWMWKHVRDMIVAQTKSDPALRKKAETIEHHLEQGLIPPRVAASELLESISSERQP</sequence>
<reference evidence="2" key="1">
    <citation type="submission" date="2021-01" db="EMBL/GenBank/DDBJ databases">
        <authorList>
            <person name="Corre E."/>
            <person name="Pelletier E."/>
            <person name="Niang G."/>
            <person name="Scheremetjew M."/>
            <person name="Finn R."/>
            <person name="Kale V."/>
            <person name="Holt S."/>
            <person name="Cochrane G."/>
            <person name="Meng A."/>
            <person name="Brown T."/>
            <person name="Cohen L."/>
        </authorList>
    </citation>
    <scope>NUCLEOTIDE SEQUENCE</scope>
    <source>
        <strain evidence="2">Isolate 1302-5</strain>
    </source>
</reference>
<name>A0A7S4IMU8_9STRA</name>
<dbReference type="Gene3D" id="1.20.5.170">
    <property type="match status" value="1"/>
</dbReference>
<accession>A0A7S4IMU8</accession>
<evidence type="ECO:0008006" key="3">
    <source>
        <dbReference type="Google" id="ProtNLM"/>
    </source>
</evidence>
<comment type="similarity">
    <text evidence="1">Belongs to the SIMIBI class G3E GTPase family. ArgK/MeaB subfamily.</text>
</comment>
<evidence type="ECO:0000256" key="1">
    <source>
        <dbReference type="ARBA" id="ARBA00009625"/>
    </source>
</evidence>